<dbReference type="RefSeq" id="WP_327794072.1">
    <property type="nucleotide sequence ID" value="NZ_JADQAZ010000002.1"/>
</dbReference>
<name>A0AAP2CP92_9RHOB</name>
<dbReference type="SUPFAM" id="SSF160996">
    <property type="entry name" value="HI0933 insert domain-like"/>
    <property type="match status" value="1"/>
</dbReference>
<dbReference type="Pfam" id="PF03486">
    <property type="entry name" value="HI0933_like"/>
    <property type="match status" value="1"/>
</dbReference>
<dbReference type="InterPro" id="IPR023166">
    <property type="entry name" value="BaiN-like_dom_sf"/>
</dbReference>
<dbReference type="Gene3D" id="2.40.30.10">
    <property type="entry name" value="Translation factors"/>
    <property type="match status" value="1"/>
</dbReference>
<comment type="caution">
    <text evidence="6">The sequence shown here is derived from an EMBL/GenBank/DDBJ whole genome shotgun (WGS) entry which is preliminary data.</text>
</comment>
<sequence>MSHALIIGGGPAGLMATQMLAEAGHAVTLAEAKPSLGRKFLMAGKSGLNLTMAEGLDAFIARYNTPALAPMVSAFGPEQVQAWAGSLGQELFTGSTLRVFPKAMKSSPLLRAWLTHLGSMDVTVKTRHRWTGWQGQDACFDTPDGPVTLPADVTVLAMGGASWARLGSDGAWAPLLAQTGAPVTPFEPSNSGLSVDWSPHMAGQFGAPVKAGLLRAGGAESRGEFVITQKGLEGAGLYALTPAIRRGAALTFDAVPHWSRAETAAKLARPRGKESLANHLRKTLGLKPPQRALLQEFARPLPADPNALAKLVKAIPIAHAGLRPIDEAISTTGGAAWEGVDDTLMLKARPGTYLAGEMLDWDAPTGGYLITACLATGRWAGLAAAARLAG</sequence>
<dbReference type="AlphaFoldDB" id="A0AAP2CP92"/>
<evidence type="ECO:0000256" key="3">
    <source>
        <dbReference type="ARBA" id="ARBA00022827"/>
    </source>
</evidence>
<keyword evidence="2" id="KW-0285">Flavoprotein</keyword>
<dbReference type="NCBIfam" id="TIGR03862">
    <property type="entry name" value="flavo_PP4765"/>
    <property type="match status" value="1"/>
</dbReference>
<gene>
    <name evidence="6" type="ORF">IV417_10645</name>
</gene>
<dbReference type="Proteomes" id="UP001315686">
    <property type="component" value="Unassembled WGS sequence"/>
</dbReference>
<feature type="domain" description="RsdA/BaiN/AoA(So)-like Rossmann fold-like" evidence="4">
    <location>
        <begin position="4"/>
        <end position="381"/>
    </location>
</feature>
<evidence type="ECO:0000313" key="6">
    <source>
        <dbReference type="EMBL" id="MBT0957849.1"/>
    </source>
</evidence>
<dbReference type="Gene3D" id="3.50.50.60">
    <property type="entry name" value="FAD/NAD(P)-binding domain"/>
    <property type="match status" value="1"/>
</dbReference>
<comment type="cofactor">
    <cofactor evidence="1">
        <name>FAD</name>
        <dbReference type="ChEBI" id="CHEBI:57692"/>
    </cofactor>
</comment>
<proteinExistence type="predicted"/>
<evidence type="ECO:0000259" key="5">
    <source>
        <dbReference type="Pfam" id="PF22780"/>
    </source>
</evidence>
<dbReference type="InterPro" id="IPR004792">
    <property type="entry name" value="BaiN-like"/>
</dbReference>
<dbReference type="NCBIfam" id="TIGR00275">
    <property type="entry name" value="aminoacetone oxidase family FAD-binding enzyme"/>
    <property type="match status" value="1"/>
</dbReference>
<feature type="domain" description="RsdA/BaiN/AoA(So)-like insert" evidence="5">
    <location>
        <begin position="187"/>
        <end position="330"/>
    </location>
</feature>
<dbReference type="InterPro" id="IPR055178">
    <property type="entry name" value="RsdA/BaiN/AoA(So)-like_dom"/>
</dbReference>
<dbReference type="InterPro" id="IPR057661">
    <property type="entry name" value="RsdA/BaiN/AoA(So)_Rossmann"/>
</dbReference>
<evidence type="ECO:0000256" key="1">
    <source>
        <dbReference type="ARBA" id="ARBA00001974"/>
    </source>
</evidence>
<keyword evidence="7" id="KW-1185">Reference proteome</keyword>
<dbReference type="InterPro" id="IPR022460">
    <property type="entry name" value="Flavoprotein_PP4765"/>
</dbReference>
<evidence type="ECO:0000259" key="4">
    <source>
        <dbReference type="Pfam" id="PF03486"/>
    </source>
</evidence>
<dbReference type="PANTHER" id="PTHR42887">
    <property type="entry name" value="OS12G0638800 PROTEIN"/>
    <property type="match status" value="1"/>
</dbReference>
<protein>
    <submittedName>
        <fullName evidence="6">TIGR03862 family flavoprotein</fullName>
    </submittedName>
</protein>
<reference evidence="6 7" key="1">
    <citation type="journal article" date="2021" name="Arch. Microbiol.">
        <title>Harenicola maris gen. nov., sp. nov. isolated from the Sea of Japan shallow sediments.</title>
        <authorList>
            <person name="Romanenko L.A."/>
            <person name="Kurilenko V.V."/>
            <person name="Chernysheva N.Y."/>
            <person name="Tekutyeva L.A."/>
            <person name="Velansky P.V."/>
            <person name="Svetashev V.I."/>
            <person name="Isaeva M.P."/>
        </authorList>
    </citation>
    <scope>NUCLEOTIDE SEQUENCE [LARGE SCALE GENOMIC DNA]</scope>
    <source>
        <strain evidence="6 7">KMM 3653</strain>
    </source>
</reference>
<keyword evidence="3" id="KW-0274">FAD</keyword>
<dbReference type="SUPFAM" id="SSF51905">
    <property type="entry name" value="FAD/NAD(P)-binding domain"/>
    <property type="match status" value="1"/>
</dbReference>
<dbReference type="EMBL" id="JADQAZ010000002">
    <property type="protein sequence ID" value="MBT0957849.1"/>
    <property type="molecule type" value="Genomic_DNA"/>
</dbReference>
<dbReference type="Gene3D" id="1.10.8.260">
    <property type="entry name" value="HI0933 insert domain-like"/>
    <property type="match status" value="1"/>
</dbReference>
<organism evidence="6 7">
    <name type="scientific">Harenicola maris</name>
    <dbReference type="NCBI Taxonomy" id="2841044"/>
    <lineage>
        <taxon>Bacteria</taxon>
        <taxon>Pseudomonadati</taxon>
        <taxon>Pseudomonadota</taxon>
        <taxon>Alphaproteobacteria</taxon>
        <taxon>Rhodobacterales</taxon>
        <taxon>Paracoccaceae</taxon>
        <taxon>Harenicola</taxon>
    </lineage>
</organism>
<evidence type="ECO:0000256" key="2">
    <source>
        <dbReference type="ARBA" id="ARBA00022630"/>
    </source>
</evidence>
<dbReference type="InterPro" id="IPR036188">
    <property type="entry name" value="FAD/NAD-bd_sf"/>
</dbReference>
<accession>A0AAP2CP92</accession>
<dbReference type="PANTHER" id="PTHR42887:SF1">
    <property type="entry name" value="BLR3961 PROTEIN"/>
    <property type="match status" value="1"/>
</dbReference>
<dbReference type="Pfam" id="PF22780">
    <property type="entry name" value="HI0933_like_1st"/>
    <property type="match status" value="1"/>
</dbReference>
<evidence type="ECO:0000313" key="7">
    <source>
        <dbReference type="Proteomes" id="UP001315686"/>
    </source>
</evidence>